<proteinExistence type="predicted"/>
<dbReference type="EMBL" id="JACLAX010000002">
    <property type="protein sequence ID" value="MBC2668114.1"/>
    <property type="molecule type" value="Genomic_DNA"/>
</dbReference>
<dbReference type="Pfam" id="PF00534">
    <property type="entry name" value="Glycos_transf_1"/>
    <property type="match status" value="1"/>
</dbReference>
<evidence type="ECO:0000256" key="2">
    <source>
        <dbReference type="ARBA" id="ARBA00022679"/>
    </source>
</evidence>
<evidence type="ECO:0000313" key="6">
    <source>
        <dbReference type="EMBL" id="MBC2668114.1"/>
    </source>
</evidence>
<accession>A0A7X1KNW0</accession>
<keyword evidence="3" id="KW-0472">Membrane</keyword>
<name>A0A7X1KNW0_9SPHN</name>
<dbReference type="PANTHER" id="PTHR12526">
    <property type="entry name" value="GLYCOSYLTRANSFERASE"/>
    <property type="match status" value="1"/>
</dbReference>
<evidence type="ECO:0000259" key="4">
    <source>
        <dbReference type="Pfam" id="PF00534"/>
    </source>
</evidence>
<keyword evidence="2 6" id="KW-0808">Transferase</keyword>
<feature type="transmembrane region" description="Helical" evidence="3">
    <location>
        <begin position="83"/>
        <end position="103"/>
    </location>
</feature>
<evidence type="ECO:0000313" key="7">
    <source>
        <dbReference type="Proteomes" id="UP000551327"/>
    </source>
</evidence>
<feature type="domain" description="Glycosyltransferase subfamily 4-like N-terminal" evidence="5">
    <location>
        <begin position="44"/>
        <end position="185"/>
    </location>
</feature>
<dbReference type="Gene3D" id="3.40.50.2000">
    <property type="entry name" value="Glycogen Phosphorylase B"/>
    <property type="match status" value="2"/>
</dbReference>
<gene>
    <name evidence="6" type="ORF">H7F53_03015</name>
</gene>
<protein>
    <submittedName>
        <fullName evidence="6">Glycosyltransferase family 4 protein</fullName>
    </submittedName>
</protein>
<dbReference type="AlphaFoldDB" id="A0A7X1KNW0"/>
<keyword evidence="7" id="KW-1185">Reference proteome</keyword>
<dbReference type="RefSeq" id="WP_185677998.1">
    <property type="nucleotide sequence ID" value="NZ_JACLAX010000002.1"/>
</dbReference>
<dbReference type="GO" id="GO:0016757">
    <property type="term" value="F:glycosyltransferase activity"/>
    <property type="evidence" value="ECO:0007669"/>
    <property type="project" value="UniProtKB-KW"/>
</dbReference>
<comment type="caution">
    <text evidence="6">The sequence shown here is derived from an EMBL/GenBank/DDBJ whole genome shotgun (WGS) entry which is preliminary data.</text>
</comment>
<dbReference type="Proteomes" id="UP000551327">
    <property type="component" value="Unassembled WGS sequence"/>
</dbReference>
<dbReference type="SUPFAM" id="SSF53756">
    <property type="entry name" value="UDP-Glycosyltransferase/glycogen phosphorylase"/>
    <property type="match status" value="1"/>
</dbReference>
<sequence length="399" mass="45208">MRDRAPRITYISGPANVRRAYNEWMSNQAKDFFGTDYMKQFFDLAESLGAESHVVSWLAGEHFVERVGRFTFENRPMQNRHGLAYHLGMIVWFLKVLVSVVRFRPDVVVLTGNQNMWWMLAPARWLGAKFIVSYHCVLYAKFRPIRRTEKILIALNEWLVLRYAAAIVMTSHDIRVQVEALLGDRAASVPMLDHLPTYQPAQFAGIALPHRTMRWPFHILFVGRVEENKGVFDMIEVSRRLATARPGHYKWDLCGSGGKLDAVRSRVGDLGLADAVTVHGHCGPDKLRELLGSAHVCVVPTRSSFEAGFEMTCAEAILAGRPLVTSAVCPALHYLRPATIEVPPDDIDAYEEALIRLSEDDQLYRRLQGATGPLKDQFFDDRNSWYVAMLAAIRQHGIS</sequence>
<dbReference type="InterPro" id="IPR001296">
    <property type="entry name" value="Glyco_trans_1"/>
</dbReference>
<dbReference type="CDD" id="cd03801">
    <property type="entry name" value="GT4_PimA-like"/>
    <property type="match status" value="1"/>
</dbReference>
<organism evidence="6 7">
    <name type="scientific">Novosphingobium piscinae</name>
    <dbReference type="NCBI Taxonomy" id="1507448"/>
    <lineage>
        <taxon>Bacteria</taxon>
        <taxon>Pseudomonadati</taxon>
        <taxon>Pseudomonadota</taxon>
        <taxon>Alphaproteobacteria</taxon>
        <taxon>Sphingomonadales</taxon>
        <taxon>Sphingomonadaceae</taxon>
        <taxon>Novosphingobium</taxon>
    </lineage>
</organism>
<reference evidence="6 7" key="1">
    <citation type="submission" date="2020-08" db="EMBL/GenBank/DDBJ databases">
        <title>The genome sequence of type strain Novosphingobium piscinae KCTC 42194.</title>
        <authorList>
            <person name="Liu Y."/>
        </authorList>
    </citation>
    <scope>NUCLEOTIDE SEQUENCE [LARGE SCALE GENOMIC DNA]</scope>
    <source>
        <strain evidence="6 7">KCTC 42194</strain>
    </source>
</reference>
<dbReference type="InterPro" id="IPR028098">
    <property type="entry name" value="Glyco_trans_4-like_N"/>
</dbReference>
<evidence type="ECO:0000256" key="3">
    <source>
        <dbReference type="SAM" id="Phobius"/>
    </source>
</evidence>
<dbReference type="Pfam" id="PF13579">
    <property type="entry name" value="Glyco_trans_4_4"/>
    <property type="match status" value="1"/>
</dbReference>
<evidence type="ECO:0000256" key="1">
    <source>
        <dbReference type="ARBA" id="ARBA00022676"/>
    </source>
</evidence>
<feature type="transmembrane region" description="Helical" evidence="3">
    <location>
        <begin position="123"/>
        <end position="140"/>
    </location>
</feature>
<keyword evidence="3" id="KW-1133">Transmembrane helix</keyword>
<dbReference type="PANTHER" id="PTHR12526:SF510">
    <property type="entry name" value="D-INOSITOL 3-PHOSPHATE GLYCOSYLTRANSFERASE"/>
    <property type="match status" value="1"/>
</dbReference>
<keyword evidence="3" id="KW-0812">Transmembrane</keyword>
<evidence type="ECO:0000259" key="5">
    <source>
        <dbReference type="Pfam" id="PF13579"/>
    </source>
</evidence>
<keyword evidence="1" id="KW-0328">Glycosyltransferase</keyword>
<feature type="domain" description="Glycosyl transferase family 1" evidence="4">
    <location>
        <begin position="218"/>
        <end position="367"/>
    </location>
</feature>